<dbReference type="RefSeq" id="WP_062369918.1">
    <property type="nucleotide sequence ID" value="NZ_LNCD01000063.1"/>
</dbReference>
<feature type="compositionally biased region" description="Basic and acidic residues" evidence="1">
    <location>
        <begin position="55"/>
        <end position="64"/>
    </location>
</feature>
<feature type="compositionally biased region" description="Gly residues" evidence="1">
    <location>
        <begin position="43"/>
        <end position="52"/>
    </location>
</feature>
<dbReference type="EMBL" id="LNCD01000063">
    <property type="protein sequence ID" value="KWV53996.1"/>
    <property type="molecule type" value="Genomic_DNA"/>
</dbReference>
<evidence type="ECO:0000313" key="3">
    <source>
        <dbReference type="Proteomes" id="UP000068164"/>
    </source>
</evidence>
<protein>
    <submittedName>
        <fullName evidence="2">Uncharacterized protein</fullName>
    </submittedName>
</protein>
<dbReference type="Proteomes" id="UP000068164">
    <property type="component" value="Unassembled WGS sequence"/>
</dbReference>
<comment type="caution">
    <text evidence="2">The sequence shown here is derived from an EMBL/GenBank/DDBJ whole genome shotgun (WGS) entry which is preliminary data.</text>
</comment>
<keyword evidence="3" id="KW-1185">Reference proteome</keyword>
<feature type="region of interest" description="Disordered" evidence="1">
    <location>
        <begin position="33"/>
        <end position="67"/>
    </location>
</feature>
<evidence type="ECO:0000256" key="1">
    <source>
        <dbReference type="SAM" id="MobiDB-lite"/>
    </source>
</evidence>
<organism evidence="2 3">
    <name type="scientific">Rhizobium altiplani</name>
    <dbReference type="NCBI Taxonomy" id="1864509"/>
    <lineage>
        <taxon>Bacteria</taxon>
        <taxon>Pseudomonadati</taxon>
        <taxon>Pseudomonadota</taxon>
        <taxon>Alphaproteobacteria</taxon>
        <taxon>Hyphomicrobiales</taxon>
        <taxon>Rhizobiaceae</taxon>
        <taxon>Rhizobium/Agrobacterium group</taxon>
        <taxon>Rhizobium</taxon>
    </lineage>
</organism>
<evidence type="ECO:0000313" key="2">
    <source>
        <dbReference type="EMBL" id="KWV53996.1"/>
    </source>
</evidence>
<dbReference type="AlphaFoldDB" id="A0A109JRX0"/>
<name>A0A109JRX0_9HYPH</name>
<accession>A0A109JRX0</accession>
<reference evidence="2 3" key="1">
    <citation type="submission" date="2015-11" db="EMBL/GenBank/DDBJ databases">
        <title>Draft Genome Sequence of the Strain BR 10423 (Rhizobium sp.) isolated from nodules of Mimosa pudica.</title>
        <authorList>
            <person name="Barauna A.C."/>
            <person name="Zilli J.E."/>
            <person name="Simoes-Araujo J.L."/>
            <person name="Reis V.M."/>
            <person name="James E.K."/>
            <person name="Reis F.B.Jr."/>
            <person name="Rouws L.F."/>
            <person name="Passos S.R."/>
            <person name="Gois S.R."/>
        </authorList>
    </citation>
    <scope>NUCLEOTIDE SEQUENCE [LARGE SCALE GENOMIC DNA]</scope>
    <source>
        <strain evidence="2 3">BR10423</strain>
    </source>
</reference>
<gene>
    <name evidence="2" type="ORF">AS026_03010</name>
</gene>
<proteinExistence type="predicted"/>
<sequence>MTTSNPDLPEPVAAEMKAAEAAITSGKLKLFAGETKDQEGTGKGDQGAGTGGCRSRADLSDRRRAGNLAAELIVTRRSIDRLLPDPVGDGH</sequence>